<evidence type="ECO:0000256" key="8">
    <source>
        <dbReference type="ARBA" id="ARBA00023065"/>
    </source>
</evidence>
<dbReference type="Pfam" id="PF00005">
    <property type="entry name" value="ABC_tran"/>
    <property type="match status" value="1"/>
</dbReference>
<dbReference type="CDD" id="cd03214">
    <property type="entry name" value="ABC_Iron-Siderophores_B12_Hemin"/>
    <property type="match status" value="1"/>
</dbReference>
<proteinExistence type="predicted"/>
<evidence type="ECO:0000256" key="4">
    <source>
        <dbReference type="ARBA" id="ARBA00022496"/>
    </source>
</evidence>
<feature type="domain" description="ABC transporter" evidence="10">
    <location>
        <begin position="10"/>
        <end position="250"/>
    </location>
</feature>
<evidence type="ECO:0000256" key="7">
    <source>
        <dbReference type="ARBA" id="ARBA00023004"/>
    </source>
</evidence>
<dbReference type="SUPFAM" id="SSF52540">
    <property type="entry name" value="P-loop containing nucleoside triphosphate hydrolases"/>
    <property type="match status" value="1"/>
</dbReference>
<keyword evidence="8" id="KW-0406">Ion transport</keyword>
<keyword evidence="2" id="KW-0813">Transport</keyword>
<evidence type="ECO:0000256" key="3">
    <source>
        <dbReference type="ARBA" id="ARBA00022475"/>
    </source>
</evidence>
<keyword evidence="3" id="KW-1003">Cell membrane</keyword>
<dbReference type="RefSeq" id="WP_342158919.1">
    <property type="nucleotide sequence ID" value="NZ_JBCDNA010000001.1"/>
</dbReference>
<dbReference type="PANTHER" id="PTHR42771">
    <property type="entry name" value="IRON(3+)-HYDROXAMATE IMPORT ATP-BINDING PROTEIN FHUC"/>
    <property type="match status" value="1"/>
</dbReference>
<evidence type="ECO:0000313" key="12">
    <source>
        <dbReference type="Proteomes" id="UP001474120"/>
    </source>
</evidence>
<keyword evidence="4" id="KW-0410">Iron transport</keyword>
<protein>
    <submittedName>
        <fullName evidence="11">ABC transporter ATP-binding protein</fullName>
    </submittedName>
</protein>
<dbReference type="PANTHER" id="PTHR42771:SF3">
    <property type="entry name" value="PETROBACTIN IMPORT ATP-BINDING PROTEIN YCLP"/>
    <property type="match status" value="1"/>
</dbReference>
<keyword evidence="7" id="KW-0408">Iron</keyword>
<keyword evidence="5" id="KW-0547">Nucleotide-binding</keyword>
<keyword evidence="9" id="KW-0472">Membrane</keyword>
<dbReference type="GO" id="GO:0005524">
    <property type="term" value="F:ATP binding"/>
    <property type="evidence" value="ECO:0007669"/>
    <property type="project" value="UniProtKB-KW"/>
</dbReference>
<dbReference type="InterPro" id="IPR003593">
    <property type="entry name" value="AAA+_ATPase"/>
</dbReference>
<evidence type="ECO:0000259" key="10">
    <source>
        <dbReference type="PROSITE" id="PS50893"/>
    </source>
</evidence>
<evidence type="ECO:0000256" key="6">
    <source>
        <dbReference type="ARBA" id="ARBA00022840"/>
    </source>
</evidence>
<keyword evidence="6 11" id="KW-0067">ATP-binding</keyword>
<dbReference type="SMART" id="SM00382">
    <property type="entry name" value="AAA"/>
    <property type="match status" value="1"/>
</dbReference>
<reference evidence="11 12" key="1">
    <citation type="submission" date="2024-04" db="EMBL/GenBank/DDBJ databases">
        <title>whole genome sequencing of Lutimonas vermicola strain IMCC1616.</title>
        <authorList>
            <person name="Bae S.S."/>
        </authorList>
    </citation>
    <scope>NUCLEOTIDE SEQUENCE [LARGE SCALE GENOMIC DNA]</scope>
    <source>
        <strain evidence="11 12">IMCC1616</strain>
    </source>
</reference>
<dbReference type="InterPro" id="IPR027417">
    <property type="entry name" value="P-loop_NTPase"/>
</dbReference>
<name>A0ABU9L015_9FLAO</name>
<evidence type="ECO:0000256" key="5">
    <source>
        <dbReference type="ARBA" id="ARBA00022741"/>
    </source>
</evidence>
<organism evidence="11 12">
    <name type="scientific">Lutimonas vermicola</name>
    <dbReference type="NCBI Taxonomy" id="414288"/>
    <lineage>
        <taxon>Bacteria</taxon>
        <taxon>Pseudomonadati</taxon>
        <taxon>Bacteroidota</taxon>
        <taxon>Flavobacteriia</taxon>
        <taxon>Flavobacteriales</taxon>
        <taxon>Flavobacteriaceae</taxon>
        <taxon>Lutimonas</taxon>
    </lineage>
</organism>
<sequence length="263" mass="29716">MSESGAHKVLTTKDLSIGYGSKKEIKVIAKHMDLTLNKGELVCLVGKNGIGKSTLLRTLSKMQPRLDGNIFLEDKSIDLFSRNELAKIISLVLTERIPSSNLTVYELIALGRQPYTNWIGKLLEEDLKQIKEAMSQSHLTELMHERCDKLSDGQLQRAMICRALAQNTDLIILDEPTAHLDVQHKMETFKLLKKIAHELNRAILISTHEIQLATQIADELWLMTEEKIITGSPSALIESDQINLLFDSDSMSFDKESKQFIMK</sequence>
<dbReference type="PROSITE" id="PS50893">
    <property type="entry name" value="ABC_TRANSPORTER_2"/>
    <property type="match status" value="1"/>
</dbReference>
<gene>
    <name evidence="11" type="ORF">AABB81_04510</name>
</gene>
<comment type="caution">
    <text evidence="11">The sequence shown here is derived from an EMBL/GenBank/DDBJ whole genome shotgun (WGS) entry which is preliminary data.</text>
</comment>
<dbReference type="InterPro" id="IPR003439">
    <property type="entry name" value="ABC_transporter-like_ATP-bd"/>
</dbReference>
<evidence type="ECO:0000256" key="2">
    <source>
        <dbReference type="ARBA" id="ARBA00022448"/>
    </source>
</evidence>
<accession>A0ABU9L015</accession>
<evidence type="ECO:0000256" key="1">
    <source>
        <dbReference type="ARBA" id="ARBA00004202"/>
    </source>
</evidence>
<dbReference type="Proteomes" id="UP001474120">
    <property type="component" value="Unassembled WGS sequence"/>
</dbReference>
<comment type="subcellular location">
    <subcellularLocation>
        <location evidence="1">Cell membrane</location>
        <topology evidence="1">Peripheral membrane protein</topology>
    </subcellularLocation>
</comment>
<evidence type="ECO:0000313" key="11">
    <source>
        <dbReference type="EMBL" id="MEL4455145.1"/>
    </source>
</evidence>
<dbReference type="EMBL" id="JBCDNA010000001">
    <property type="protein sequence ID" value="MEL4455145.1"/>
    <property type="molecule type" value="Genomic_DNA"/>
</dbReference>
<keyword evidence="12" id="KW-1185">Reference proteome</keyword>
<evidence type="ECO:0000256" key="9">
    <source>
        <dbReference type="ARBA" id="ARBA00023136"/>
    </source>
</evidence>
<dbReference type="Gene3D" id="3.40.50.300">
    <property type="entry name" value="P-loop containing nucleotide triphosphate hydrolases"/>
    <property type="match status" value="1"/>
</dbReference>
<dbReference type="InterPro" id="IPR051535">
    <property type="entry name" value="Siderophore_ABC-ATPase"/>
</dbReference>